<dbReference type="RefSeq" id="WP_145903256.1">
    <property type="nucleotide sequence ID" value="NZ_BAAAMZ010000034.1"/>
</dbReference>
<name>A0A561UC81_9ACTN</name>
<accession>A0A561UC81</accession>
<organism evidence="1 2">
    <name type="scientific">Kitasatospora viridis</name>
    <dbReference type="NCBI Taxonomy" id="281105"/>
    <lineage>
        <taxon>Bacteria</taxon>
        <taxon>Bacillati</taxon>
        <taxon>Actinomycetota</taxon>
        <taxon>Actinomycetes</taxon>
        <taxon>Kitasatosporales</taxon>
        <taxon>Streptomycetaceae</taxon>
        <taxon>Kitasatospora</taxon>
    </lineage>
</organism>
<dbReference type="Proteomes" id="UP000317940">
    <property type="component" value="Unassembled WGS sequence"/>
</dbReference>
<dbReference type="OrthoDB" id="4191361at2"/>
<reference evidence="1 2" key="1">
    <citation type="submission" date="2019-06" db="EMBL/GenBank/DDBJ databases">
        <title>Sequencing the genomes of 1000 actinobacteria strains.</title>
        <authorList>
            <person name="Klenk H.-P."/>
        </authorList>
    </citation>
    <scope>NUCLEOTIDE SEQUENCE [LARGE SCALE GENOMIC DNA]</scope>
    <source>
        <strain evidence="1 2">DSM 44826</strain>
    </source>
</reference>
<sequence length="191" mass="21058">MTDQDRFLIAYASRHYADADWTTKADRWTASFYTEADTTVFGTAEITRVALGAVPNPRQTLDADPGVLDRIPRVVFTEDGRLVPLVAELNPSLLLLLESVEVTEEWRGKGVGMSLAVTALRRLAIPGTVAICYPAPIHPQHGPGEVCSYESDDPEVRRADEEAVVKLRRAWERHGFELIADGVYGLRVGPA</sequence>
<comment type="caution">
    <text evidence="1">The sequence shown here is derived from an EMBL/GenBank/DDBJ whole genome shotgun (WGS) entry which is preliminary data.</text>
</comment>
<gene>
    <name evidence="1" type="ORF">FHX73_11745</name>
</gene>
<dbReference type="AlphaFoldDB" id="A0A561UC81"/>
<proteinExistence type="predicted"/>
<evidence type="ECO:0000313" key="1">
    <source>
        <dbReference type="EMBL" id="TWF96971.1"/>
    </source>
</evidence>
<protein>
    <recommendedName>
        <fullName evidence="3">N-acetyltransferase domain-containing protein</fullName>
    </recommendedName>
</protein>
<evidence type="ECO:0000313" key="2">
    <source>
        <dbReference type="Proteomes" id="UP000317940"/>
    </source>
</evidence>
<evidence type="ECO:0008006" key="3">
    <source>
        <dbReference type="Google" id="ProtNLM"/>
    </source>
</evidence>
<dbReference type="EMBL" id="VIWT01000001">
    <property type="protein sequence ID" value="TWF96971.1"/>
    <property type="molecule type" value="Genomic_DNA"/>
</dbReference>
<keyword evidence="2" id="KW-1185">Reference proteome</keyword>